<dbReference type="EMBL" id="JARBHB010000004">
    <property type="protein sequence ID" value="KAJ8885958.1"/>
    <property type="molecule type" value="Genomic_DNA"/>
</dbReference>
<keyword evidence="2" id="KW-1185">Reference proteome</keyword>
<evidence type="ECO:0000313" key="2">
    <source>
        <dbReference type="Proteomes" id="UP001159363"/>
    </source>
</evidence>
<evidence type="ECO:0000313" key="1">
    <source>
        <dbReference type="EMBL" id="KAJ8885958.1"/>
    </source>
</evidence>
<dbReference type="Proteomes" id="UP001159363">
    <property type="component" value="Chromosome X"/>
</dbReference>
<sequence>MNTAGKEAVELIKVVVTYQSHYMGHGKNERTPLKTQLPHLPVNIQVKEYEESSLATYLYNLSCDEKPTYLLCPSGSDTRCKFRKAETLGKSFKDNISLPEAVMETIKPTYTDLAHPDLLRKCLHGRIKNPNAAFNNIIWTRVQRNVGIRGVENIEMGSQRCCVDIQRWKNCKNKSVEATEHQPCRSHGEGTTAFGQNKNYLATHAKLKSTTEKCFVTDLKIRNHLAQ</sequence>
<proteinExistence type="predicted"/>
<accession>A0ABQ9HNL8</accession>
<name>A0ABQ9HNL8_9NEOP</name>
<reference evidence="1 2" key="1">
    <citation type="submission" date="2023-02" db="EMBL/GenBank/DDBJ databases">
        <title>LHISI_Scaffold_Assembly.</title>
        <authorList>
            <person name="Stuart O.P."/>
            <person name="Cleave R."/>
            <person name="Magrath M.J.L."/>
            <person name="Mikheyev A.S."/>
        </authorList>
    </citation>
    <scope>NUCLEOTIDE SEQUENCE [LARGE SCALE GENOMIC DNA]</scope>
    <source>
        <strain evidence="1">Daus_M_001</strain>
        <tissue evidence="1">Leg muscle</tissue>
    </source>
</reference>
<organism evidence="1 2">
    <name type="scientific">Dryococelus australis</name>
    <dbReference type="NCBI Taxonomy" id="614101"/>
    <lineage>
        <taxon>Eukaryota</taxon>
        <taxon>Metazoa</taxon>
        <taxon>Ecdysozoa</taxon>
        <taxon>Arthropoda</taxon>
        <taxon>Hexapoda</taxon>
        <taxon>Insecta</taxon>
        <taxon>Pterygota</taxon>
        <taxon>Neoptera</taxon>
        <taxon>Polyneoptera</taxon>
        <taxon>Phasmatodea</taxon>
        <taxon>Verophasmatodea</taxon>
        <taxon>Anareolatae</taxon>
        <taxon>Phasmatidae</taxon>
        <taxon>Eurycanthinae</taxon>
        <taxon>Dryococelus</taxon>
    </lineage>
</organism>
<gene>
    <name evidence="1" type="ORF">PR048_012164</name>
</gene>
<comment type="caution">
    <text evidence="1">The sequence shown here is derived from an EMBL/GenBank/DDBJ whole genome shotgun (WGS) entry which is preliminary data.</text>
</comment>
<protein>
    <submittedName>
        <fullName evidence="1">Uncharacterized protein</fullName>
    </submittedName>
</protein>